<reference evidence="5" key="2">
    <citation type="journal article" date="2018" name="Nat. Microbiol.">
        <title>Leveraging single-cell genomics to expand the fungal tree of life.</title>
        <authorList>
            <person name="Ahrendt S.R."/>
            <person name="Quandt C.A."/>
            <person name="Ciobanu D."/>
            <person name="Clum A."/>
            <person name="Salamov A."/>
            <person name="Andreopoulos B."/>
            <person name="Cheng J.F."/>
            <person name="Woyke T."/>
            <person name="Pelin A."/>
            <person name="Henrissat B."/>
            <person name="Reynolds N.K."/>
            <person name="Benny G.L."/>
            <person name="Smith M.E."/>
            <person name="James T.Y."/>
            <person name="Grigoriev I.V."/>
        </authorList>
    </citation>
    <scope>NUCLEOTIDE SEQUENCE [LARGE SCALE GENOMIC DNA]</scope>
    <source>
        <strain evidence="5">CSF55</strain>
    </source>
</reference>
<reference evidence="3" key="3">
    <citation type="submission" date="2018-08" db="EMBL/GenBank/DDBJ databases">
        <title>Leveraging single-cell genomics to expand the Fungal Tree of Life.</title>
        <authorList>
            <consortium name="DOE Joint Genome Institute"/>
            <person name="Ahrendt S.R."/>
            <person name="Quandt C.A."/>
            <person name="Ciobanu D."/>
            <person name="Clum A."/>
            <person name="Salamov A."/>
            <person name="Andreopoulos B."/>
            <person name="Cheng J.-F."/>
            <person name="Woyke T."/>
            <person name="Pelin A."/>
            <person name="Henrissat B."/>
            <person name="Reynolds N."/>
            <person name="Benny G.L."/>
            <person name="Smith M.E."/>
            <person name="James T.Y."/>
            <person name="Grigoriev I.V."/>
        </authorList>
    </citation>
    <scope>NUCLEOTIDE SEQUENCE</scope>
    <source>
        <strain evidence="3">CSF55</strain>
    </source>
</reference>
<evidence type="ECO:0000313" key="3">
    <source>
        <dbReference type="EMBL" id="RKP18483.1"/>
    </source>
</evidence>
<protein>
    <recommendedName>
        <fullName evidence="1">ATPase AAA-type core domain-containing protein</fullName>
    </recommendedName>
</protein>
<dbReference type="Gene3D" id="3.40.50.300">
    <property type="entry name" value="P-loop containing nucleotide triphosphate hydrolases"/>
    <property type="match status" value="1"/>
</dbReference>
<dbReference type="InterPro" id="IPR003959">
    <property type="entry name" value="ATPase_AAA_core"/>
</dbReference>
<dbReference type="Pfam" id="PF00004">
    <property type="entry name" value="AAA"/>
    <property type="match status" value="1"/>
</dbReference>
<proteinExistence type="predicted"/>
<dbReference type="GO" id="GO:0016887">
    <property type="term" value="F:ATP hydrolysis activity"/>
    <property type="evidence" value="ECO:0007669"/>
    <property type="project" value="InterPro"/>
</dbReference>
<evidence type="ECO:0000313" key="5">
    <source>
        <dbReference type="Proteomes" id="UP000281549"/>
    </source>
</evidence>
<dbReference type="Proteomes" id="UP000281549">
    <property type="component" value="Unassembled WGS sequence"/>
</dbReference>
<sequence length="325" mass="37897">MLLKTKDRLSVQQPLQIKRGIEHQGPIYESNYHVPFESIEMYKELIDQFSREGVISMLYGPRQYGKTSVALALARELSRNQNLNVCYIIFESSLSRIPNFWTYLATYIVPDNESEVNSSIDLRRLMGLSYAKTGKKLLLMIDEFDLLLKCNVQLFTDFANFLRSSIVSDWFYGFLGIGNYELSNLVLKMTGNSGGPFNVDKTVLAVPFNENQMMQFFHSLQWKFREDIMKLIIDYSGGAPGVFVSLIKFAIDFGYHRKTVRDWVNHFHFEGVSSEYYACYNKTYIRIKQDIEDRPYLLESLRNALKSNKILGSERSHYHELWTIH</sequence>
<name>A0A075AYU5_ROZAC</name>
<dbReference type="OrthoDB" id="129307at2759"/>
<organism evidence="2 4">
    <name type="scientific">Rozella allomycis (strain CSF55)</name>
    <dbReference type="NCBI Taxonomy" id="988480"/>
    <lineage>
        <taxon>Eukaryota</taxon>
        <taxon>Fungi</taxon>
        <taxon>Fungi incertae sedis</taxon>
        <taxon>Cryptomycota</taxon>
        <taxon>Cryptomycota incertae sedis</taxon>
        <taxon>Rozella</taxon>
    </lineage>
</organism>
<accession>A0A075AYU5</accession>
<dbReference type="AlphaFoldDB" id="A0A075AYU5"/>
<gene>
    <name evidence="2" type="ORF">O9G_006126</name>
    <name evidence="3" type="ORF">ROZALSC1DRAFT_29847</name>
</gene>
<dbReference type="HOGENOM" id="CLU_855690_0_0_1"/>
<dbReference type="GO" id="GO:0005524">
    <property type="term" value="F:ATP binding"/>
    <property type="evidence" value="ECO:0007669"/>
    <property type="project" value="InterPro"/>
</dbReference>
<dbReference type="Proteomes" id="UP000030755">
    <property type="component" value="Unassembled WGS sequence"/>
</dbReference>
<feature type="domain" description="ATPase AAA-type core" evidence="1">
    <location>
        <begin position="57"/>
        <end position="151"/>
    </location>
</feature>
<reference evidence="2 4" key="1">
    <citation type="journal article" date="2013" name="Curr. Biol.">
        <title>Shared signatures of parasitism and phylogenomics unite Cryptomycota and microsporidia.</title>
        <authorList>
            <person name="James T.Y."/>
            <person name="Pelin A."/>
            <person name="Bonen L."/>
            <person name="Ahrendt S."/>
            <person name="Sain D."/>
            <person name="Corradi N."/>
            <person name="Stajich J.E."/>
        </authorList>
    </citation>
    <scope>NUCLEOTIDE SEQUENCE [LARGE SCALE GENOMIC DNA]</scope>
    <source>
        <strain evidence="2">CSF55</strain>
        <strain evidence="2">CSF55</strain>
    </source>
</reference>
<evidence type="ECO:0000259" key="1">
    <source>
        <dbReference type="Pfam" id="PF00004"/>
    </source>
</evidence>
<dbReference type="EMBL" id="ML005446">
    <property type="protein sequence ID" value="RKP18483.1"/>
    <property type="molecule type" value="Genomic_DNA"/>
</dbReference>
<evidence type="ECO:0000313" key="4">
    <source>
        <dbReference type="Proteomes" id="UP000030755"/>
    </source>
</evidence>
<keyword evidence="4" id="KW-1185">Reference proteome</keyword>
<evidence type="ECO:0000313" key="2">
    <source>
        <dbReference type="EMBL" id="EPZ35480.1"/>
    </source>
</evidence>
<dbReference type="InterPro" id="IPR027417">
    <property type="entry name" value="P-loop_NTPase"/>
</dbReference>
<dbReference type="SUPFAM" id="SSF52540">
    <property type="entry name" value="P-loop containing nucleoside triphosphate hydrolases"/>
    <property type="match status" value="1"/>
</dbReference>
<dbReference type="EMBL" id="KE560827">
    <property type="protein sequence ID" value="EPZ35480.1"/>
    <property type="molecule type" value="Genomic_DNA"/>
</dbReference>